<dbReference type="Gene3D" id="3.30.70.1090">
    <property type="entry name" value="Dimeric alpha+beta barrel"/>
    <property type="match status" value="1"/>
</dbReference>
<name>A0A6G3R0M1_9ACTN</name>
<dbReference type="Pfam" id="PF04673">
    <property type="entry name" value="Cyclase_polyket"/>
    <property type="match status" value="1"/>
</dbReference>
<reference evidence="1" key="1">
    <citation type="submission" date="2020-01" db="EMBL/GenBank/DDBJ databases">
        <title>Insect and environment-associated Actinomycetes.</title>
        <authorList>
            <person name="Currrie C."/>
            <person name="Chevrette M."/>
            <person name="Carlson C."/>
            <person name="Stubbendieck R."/>
            <person name="Wendt-Pienkowski E."/>
        </authorList>
    </citation>
    <scope>NUCLEOTIDE SEQUENCE</scope>
    <source>
        <strain evidence="1">SID14436</strain>
    </source>
</reference>
<dbReference type="AlphaFoldDB" id="A0A6G3R0M1"/>
<comment type="caution">
    <text evidence="1">The sequence shown here is derived from an EMBL/GenBank/DDBJ whole genome shotgun (WGS) entry which is preliminary data.</text>
</comment>
<organism evidence="1">
    <name type="scientific">Streptomyces sp. SID14436</name>
    <dbReference type="NCBI Taxonomy" id="2706070"/>
    <lineage>
        <taxon>Bacteria</taxon>
        <taxon>Bacillati</taxon>
        <taxon>Actinomycetota</taxon>
        <taxon>Actinomycetes</taxon>
        <taxon>Kitasatosporales</taxon>
        <taxon>Streptomycetaceae</taxon>
        <taxon>Streptomyces</taxon>
    </lineage>
</organism>
<protein>
    <submittedName>
        <fullName evidence="1">TcmI family type II polyketide cyclase</fullName>
    </submittedName>
</protein>
<sequence>MHHALIVARMAPGSAERIADVFAASDQGELPHLVGVSRRRLFRFGDDVYLHLIESEQDPAPVIAKVAGHPEFRSISEQLEAYVSPYDPATWRSPKDAMAECFYRWERPGS</sequence>
<dbReference type="SUPFAM" id="SSF54909">
    <property type="entry name" value="Dimeric alpha+beta barrel"/>
    <property type="match status" value="1"/>
</dbReference>
<dbReference type="RefSeq" id="WP_164337806.1">
    <property type="nucleotide sequence ID" value="NZ_JAAGMD010000703.1"/>
</dbReference>
<gene>
    <name evidence="1" type="ORF">G3I53_25440</name>
</gene>
<dbReference type="InterPro" id="IPR038474">
    <property type="entry name" value="Polyketide_synth_cyclase_sf"/>
</dbReference>
<dbReference type="EMBL" id="JAAGMD010000703">
    <property type="protein sequence ID" value="NEA89298.1"/>
    <property type="molecule type" value="Genomic_DNA"/>
</dbReference>
<accession>A0A6G3R0M1</accession>
<dbReference type="GO" id="GO:0030639">
    <property type="term" value="P:polyketide biosynthetic process"/>
    <property type="evidence" value="ECO:0007669"/>
    <property type="project" value="InterPro"/>
</dbReference>
<dbReference type="InterPro" id="IPR011008">
    <property type="entry name" value="Dimeric_a/b-barrel"/>
</dbReference>
<evidence type="ECO:0000313" key="1">
    <source>
        <dbReference type="EMBL" id="NEA89298.1"/>
    </source>
</evidence>
<proteinExistence type="predicted"/>
<dbReference type="InterPro" id="IPR006765">
    <property type="entry name" value="Polyketide_synth_cyclase"/>
</dbReference>